<dbReference type="RefSeq" id="XP_004232829.1">
    <property type="nucleotide sequence ID" value="XM_004232781.5"/>
</dbReference>
<dbReference type="FunCoup" id="A0A3Q7F448">
    <property type="interactions" value="366"/>
</dbReference>
<dbReference type="OMA" id="WPANESI"/>
<protein>
    <submittedName>
        <fullName evidence="2">Uncharacterized protein</fullName>
    </submittedName>
</protein>
<dbReference type="GeneID" id="101262169"/>
<dbReference type="InParanoid" id="A0A3Q7F448"/>
<evidence type="ECO:0000313" key="2">
    <source>
        <dbReference type="EnsemblPlants" id="Solyc02g078760.1.1.1"/>
    </source>
</evidence>
<feature type="compositionally biased region" description="Basic and acidic residues" evidence="1">
    <location>
        <begin position="209"/>
        <end position="226"/>
    </location>
</feature>
<dbReference type="PANTHER" id="PTHR33871">
    <property type="entry name" value="OS05G0503100 PROTEIN-RELATED"/>
    <property type="match status" value="1"/>
</dbReference>
<reference evidence="2" key="1">
    <citation type="journal article" date="2012" name="Nature">
        <title>The tomato genome sequence provides insights into fleshy fruit evolution.</title>
        <authorList>
            <consortium name="Tomato Genome Consortium"/>
        </authorList>
    </citation>
    <scope>NUCLEOTIDE SEQUENCE [LARGE SCALE GENOMIC DNA]</scope>
    <source>
        <strain evidence="2">cv. Heinz 1706</strain>
    </source>
</reference>
<gene>
    <name evidence="2" type="primary">LOC101262169</name>
</gene>
<feature type="compositionally biased region" description="Polar residues" evidence="1">
    <location>
        <begin position="1"/>
        <end position="23"/>
    </location>
</feature>
<feature type="region of interest" description="Disordered" evidence="1">
    <location>
        <begin position="108"/>
        <end position="238"/>
    </location>
</feature>
<dbReference type="PANTHER" id="PTHR33871:SF1">
    <property type="entry name" value="OS05G0503100 PROTEIN"/>
    <property type="match status" value="1"/>
</dbReference>
<feature type="region of interest" description="Disordered" evidence="1">
    <location>
        <begin position="1"/>
        <end position="92"/>
    </location>
</feature>
<proteinExistence type="predicted"/>
<dbReference type="KEGG" id="sly:101262169"/>
<dbReference type="AlphaFoldDB" id="A0A3Q7F448"/>
<name>A0A3Q7F448_SOLLC</name>
<evidence type="ECO:0000313" key="3">
    <source>
        <dbReference type="Proteomes" id="UP000004994"/>
    </source>
</evidence>
<dbReference type="EnsemblPlants" id="Solyc02g078760.1.1">
    <property type="protein sequence ID" value="Solyc02g078760.1.1.1"/>
    <property type="gene ID" value="Solyc02g078760.1"/>
</dbReference>
<feature type="compositionally biased region" description="Basic and acidic residues" evidence="1">
    <location>
        <begin position="109"/>
        <end position="124"/>
    </location>
</feature>
<organism evidence="2">
    <name type="scientific">Solanum lycopersicum</name>
    <name type="common">Tomato</name>
    <name type="synonym">Lycopersicon esculentum</name>
    <dbReference type="NCBI Taxonomy" id="4081"/>
    <lineage>
        <taxon>Eukaryota</taxon>
        <taxon>Viridiplantae</taxon>
        <taxon>Streptophyta</taxon>
        <taxon>Embryophyta</taxon>
        <taxon>Tracheophyta</taxon>
        <taxon>Spermatophyta</taxon>
        <taxon>Magnoliopsida</taxon>
        <taxon>eudicotyledons</taxon>
        <taxon>Gunneridae</taxon>
        <taxon>Pentapetalae</taxon>
        <taxon>asterids</taxon>
        <taxon>lamiids</taxon>
        <taxon>Solanales</taxon>
        <taxon>Solanaceae</taxon>
        <taxon>Solanoideae</taxon>
        <taxon>Solaneae</taxon>
        <taxon>Solanum</taxon>
        <taxon>Solanum subgen. Lycopersicon</taxon>
    </lineage>
</organism>
<dbReference type="Gramene" id="Solyc02g078760.1.1">
    <property type="protein sequence ID" value="Solyc02g078760.1.1.1"/>
    <property type="gene ID" value="Solyc02g078760.1"/>
</dbReference>
<dbReference type="Proteomes" id="UP000004994">
    <property type="component" value="Chromosome 2"/>
</dbReference>
<dbReference type="OrthoDB" id="1922230at2759"/>
<evidence type="ECO:0000256" key="1">
    <source>
        <dbReference type="SAM" id="MobiDB-lite"/>
    </source>
</evidence>
<feature type="compositionally biased region" description="Low complexity" evidence="1">
    <location>
        <begin position="53"/>
        <end position="65"/>
    </location>
</feature>
<keyword evidence="3" id="KW-1185">Reference proteome</keyword>
<accession>A0A3Q7F448</accession>
<dbReference type="PaxDb" id="4081-Solyc02g078760.1.1"/>
<feature type="compositionally biased region" description="Basic and acidic residues" evidence="1">
    <location>
        <begin position="158"/>
        <end position="174"/>
    </location>
</feature>
<feature type="compositionally biased region" description="Basic and acidic residues" evidence="1">
    <location>
        <begin position="24"/>
        <end position="34"/>
    </location>
</feature>
<reference evidence="2" key="2">
    <citation type="submission" date="2019-01" db="UniProtKB">
        <authorList>
            <consortium name="EnsemblPlants"/>
        </authorList>
    </citation>
    <scope>IDENTIFICATION</scope>
    <source>
        <strain evidence="2">cv. Heinz 1706</strain>
    </source>
</reference>
<sequence length="253" mass="27914">MGCCVSSGNSKLLPPTLSNSSSQKSEEETVKEVLSETPTVPKSKLYADENNSPKKSSPISKFSNSMEEKYHKNHIRKKPITPDFNHPDDVSEELSEICSSTLSEAAMVTEKRYAVEDDVNEVRQRSPAKYRNGSFQRSVGNSPARRSDPSPGRVRSGSGRESRVQRKDNGECSGRRSRSPAMRTENGGYGSGLGRSPSVRKTGKSPGRVRSELGDRIRKMDERDGNGENIWAPTNGNESLENPLVSLECFIFL</sequence>